<feature type="region of interest" description="Disordered" evidence="1">
    <location>
        <begin position="166"/>
        <end position="206"/>
    </location>
</feature>
<feature type="region of interest" description="Disordered" evidence="1">
    <location>
        <begin position="134"/>
        <end position="154"/>
    </location>
</feature>
<evidence type="ECO:0000313" key="2">
    <source>
        <dbReference type="EMBL" id="TWW69341.1"/>
    </source>
</evidence>
<sequence length="330" mass="36399">MSPTGEEPTCPKFQPNIFDPSRCHDCLRQKHLHSGARESAEATPQQKPAAEPENGVKTQTDSKVGRVKGVALTPIPSQEEERDTSSKEDSDSVSAVSSYCDVRGGSVDRQDTPFCILSPDCELYICDGDDDDSTDSCLEQSDYQESSGSGSAEDEYLPIRCRSTKVGMTRLDPPPHRPNPRGWMEEAQSRDGFNGTSGLREDRAKRESGYFSLGRAAGTSLLRDNNPSGPFRHYERGHRIFSTENVEPKDTIPFRNPSLGVASERQKMTVLNEDLLMDVPSPDLHEVAIEVEAQVGPRSPSPTPFKIAESLASTVTLFFAFMWKPTIQTL</sequence>
<name>A0A5C6NRU7_9TELE</name>
<feature type="compositionally biased region" description="Polar residues" evidence="1">
    <location>
        <begin position="137"/>
        <end position="150"/>
    </location>
</feature>
<accession>A0A5C6NRU7</accession>
<dbReference type="EMBL" id="RHFK02000010">
    <property type="protein sequence ID" value="TWW69341.1"/>
    <property type="molecule type" value="Genomic_DNA"/>
</dbReference>
<proteinExistence type="predicted"/>
<organism evidence="2 3">
    <name type="scientific">Takifugu flavidus</name>
    <name type="common">sansaifugu</name>
    <dbReference type="NCBI Taxonomy" id="433684"/>
    <lineage>
        <taxon>Eukaryota</taxon>
        <taxon>Metazoa</taxon>
        <taxon>Chordata</taxon>
        <taxon>Craniata</taxon>
        <taxon>Vertebrata</taxon>
        <taxon>Euteleostomi</taxon>
        <taxon>Actinopterygii</taxon>
        <taxon>Neopterygii</taxon>
        <taxon>Teleostei</taxon>
        <taxon>Neoteleostei</taxon>
        <taxon>Acanthomorphata</taxon>
        <taxon>Eupercaria</taxon>
        <taxon>Tetraodontiformes</taxon>
        <taxon>Tetradontoidea</taxon>
        <taxon>Tetraodontidae</taxon>
        <taxon>Takifugu</taxon>
    </lineage>
</organism>
<reference evidence="2 3" key="1">
    <citation type="submission" date="2019-04" db="EMBL/GenBank/DDBJ databases">
        <title>Chromosome genome assembly for Takifugu flavidus.</title>
        <authorList>
            <person name="Xiao S."/>
        </authorList>
    </citation>
    <scope>NUCLEOTIDE SEQUENCE [LARGE SCALE GENOMIC DNA]</scope>
    <source>
        <strain evidence="2">HTHZ2018</strain>
        <tissue evidence="2">Muscle</tissue>
    </source>
</reference>
<keyword evidence="3" id="KW-1185">Reference proteome</keyword>
<protein>
    <submittedName>
        <fullName evidence="2">Uncharacterized protein</fullName>
    </submittedName>
</protein>
<feature type="region of interest" description="Disordered" evidence="1">
    <location>
        <begin position="33"/>
        <end position="112"/>
    </location>
</feature>
<dbReference type="Proteomes" id="UP000324091">
    <property type="component" value="Chromosome 18"/>
</dbReference>
<gene>
    <name evidence="2" type="ORF">D4764_18G0001470</name>
</gene>
<comment type="caution">
    <text evidence="2">The sequence shown here is derived from an EMBL/GenBank/DDBJ whole genome shotgun (WGS) entry which is preliminary data.</text>
</comment>
<evidence type="ECO:0000256" key="1">
    <source>
        <dbReference type="SAM" id="MobiDB-lite"/>
    </source>
</evidence>
<evidence type="ECO:0000313" key="3">
    <source>
        <dbReference type="Proteomes" id="UP000324091"/>
    </source>
</evidence>
<dbReference type="AlphaFoldDB" id="A0A5C6NRU7"/>